<dbReference type="PANTHER" id="PTHR42709:SF2">
    <property type="entry name" value="INNER MEMBRANE PROTEIN YOHD"/>
    <property type="match status" value="1"/>
</dbReference>
<name>A0A1J5SNQ5_9ZZZZ</name>
<feature type="domain" description="VTT" evidence="2">
    <location>
        <begin position="28"/>
        <end position="150"/>
    </location>
</feature>
<dbReference type="EMBL" id="MLJW01000024">
    <property type="protein sequence ID" value="OIR10079.1"/>
    <property type="molecule type" value="Genomic_DNA"/>
</dbReference>
<evidence type="ECO:0000259" key="2">
    <source>
        <dbReference type="Pfam" id="PF09335"/>
    </source>
</evidence>
<dbReference type="GO" id="GO:0005886">
    <property type="term" value="C:plasma membrane"/>
    <property type="evidence" value="ECO:0007669"/>
    <property type="project" value="TreeGrafter"/>
</dbReference>
<keyword evidence="1" id="KW-0472">Membrane</keyword>
<feature type="transmembrane region" description="Helical" evidence="1">
    <location>
        <begin position="15"/>
        <end position="39"/>
    </location>
</feature>
<dbReference type="InterPro" id="IPR032816">
    <property type="entry name" value="VTT_dom"/>
</dbReference>
<feature type="transmembrane region" description="Helical" evidence="1">
    <location>
        <begin position="132"/>
        <end position="153"/>
    </location>
</feature>
<organism evidence="3">
    <name type="scientific">mine drainage metagenome</name>
    <dbReference type="NCBI Taxonomy" id="410659"/>
    <lineage>
        <taxon>unclassified sequences</taxon>
        <taxon>metagenomes</taxon>
        <taxon>ecological metagenomes</taxon>
    </lineage>
</organism>
<dbReference type="PANTHER" id="PTHR42709">
    <property type="entry name" value="ALKALINE PHOSPHATASE LIKE PROTEIN"/>
    <property type="match status" value="1"/>
</dbReference>
<dbReference type="AlphaFoldDB" id="A0A1J5SNQ5"/>
<feature type="transmembrane region" description="Helical" evidence="1">
    <location>
        <begin position="51"/>
        <end position="69"/>
    </location>
</feature>
<dbReference type="Pfam" id="PF09335">
    <property type="entry name" value="VTT_dom"/>
    <property type="match status" value="1"/>
</dbReference>
<evidence type="ECO:0000256" key="1">
    <source>
        <dbReference type="SAM" id="Phobius"/>
    </source>
</evidence>
<evidence type="ECO:0000313" key="3">
    <source>
        <dbReference type="EMBL" id="OIR10079.1"/>
    </source>
</evidence>
<keyword evidence="1" id="KW-0812">Transmembrane</keyword>
<keyword evidence="1" id="KW-1133">Transmembrane helix</keyword>
<sequence>MEQWIIDTANHYGPLVYLLILAFTFFEGETIVLLTGALISGGDIKLSVTSLTIFAVLGSFGGDQTWFYIGRRYGTPLLERWPTMAKKVEWAFHLLRRHENLFILSFRFIYGVRNISPFIIGMTGTSRSKFLLLNLLSATVWANAFSWGGYFIGRALEVYLGESKIYALVGLVLIALAAALIGTWRQRRRGPGPADAAAMADVRREIEDES</sequence>
<gene>
    <name evidence="3" type="primary">yohD_1</name>
    <name evidence="3" type="ORF">GALL_80070</name>
</gene>
<dbReference type="InterPro" id="IPR051311">
    <property type="entry name" value="DedA_domain"/>
</dbReference>
<reference evidence="3" key="1">
    <citation type="submission" date="2016-10" db="EMBL/GenBank/DDBJ databases">
        <title>Sequence of Gallionella enrichment culture.</title>
        <authorList>
            <person name="Poehlein A."/>
            <person name="Muehling M."/>
            <person name="Daniel R."/>
        </authorList>
    </citation>
    <scope>NUCLEOTIDE SEQUENCE</scope>
</reference>
<accession>A0A1J5SNQ5</accession>
<proteinExistence type="predicted"/>
<protein>
    <submittedName>
        <fullName evidence="3">Inner membrane protein YohD</fullName>
    </submittedName>
</protein>
<comment type="caution">
    <text evidence="3">The sequence shown here is derived from an EMBL/GenBank/DDBJ whole genome shotgun (WGS) entry which is preliminary data.</text>
</comment>
<feature type="transmembrane region" description="Helical" evidence="1">
    <location>
        <begin position="165"/>
        <end position="184"/>
    </location>
</feature>